<dbReference type="OrthoDB" id="10015025at2759"/>
<dbReference type="EMBL" id="JAIZAY010000017">
    <property type="protein sequence ID" value="KAJ8026115.1"/>
    <property type="molecule type" value="Genomic_DNA"/>
</dbReference>
<name>A0A9Q0YRC8_HOLLE</name>
<organism evidence="2 3">
    <name type="scientific">Holothuria leucospilota</name>
    <name type="common">Black long sea cucumber</name>
    <name type="synonym">Mertensiothuria leucospilota</name>
    <dbReference type="NCBI Taxonomy" id="206669"/>
    <lineage>
        <taxon>Eukaryota</taxon>
        <taxon>Metazoa</taxon>
        <taxon>Echinodermata</taxon>
        <taxon>Eleutherozoa</taxon>
        <taxon>Echinozoa</taxon>
        <taxon>Holothuroidea</taxon>
        <taxon>Aspidochirotacea</taxon>
        <taxon>Aspidochirotida</taxon>
        <taxon>Holothuriidae</taxon>
        <taxon>Holothuria</taxon>
    </lineage>
</organism>
<comment type="caution">
    <text evidence="2">The sequence shown here is derived from an EMBL/GenBank/DDBJ whole genome shotgun (WGS) entry which is preliminary data.</text>
</comment>
<evidence type="ECO:0000313" key="2">
    <source>
        <dbReference type="EMBL" id="KAJ8026115.1"/>
    </source>
</evidence>
<gene>
    <name evidence="2" type="ORF">HOLleu_33862</name>
</gene>
<accession>A0A9Q0YRC8</accession>
<protein>
    <recommendedName>
        <fullName evidence="4">Securin</fullName>
    </recommendedName>
</protein>
<proteinExistence type="predicted"/>
<dbReference type="AlphaFoldDB" id="A0A9Q0YRC8"/>
<evidence type="ECO:0000256" key="1">
    <source>
        <dbReference type="SAM" id="MobiDB-lite"/>
    </source>
</evidence>
<dbReference type="Proteomes" id="UP001152320">
    <property type="component" value="Chromosome 17"/>
</dbReference>
<reference evidence="2" key="1">
    <citation type="submission" date="2021-10" db="EMBL/GenBank/DDBJ databases">
        <title>Tropical sea cucumber genome reveals ecological adaptation and Cuvierian tubules defense mechanism.</title>
        <authorList>
            <person name="Chen T."/>
        </authorList>
    </citation>
    <scope>NUCLEOTIDE SEQUENCE</scope>
    <source>
        <strain evidence="2">Nanhai2018</strain>
        <tissue evidence="2">Muscle</tissue>
    </source>
</reference>
<evidence type="ECO:0000313" key="3">
    <source>
        <dbReference type="Proteomes" id="UP001152320"/>
    </source>
</evidence>
<keyword evidence="3" id="KW-1185">Reference proteome</keyword>
<evidence type="ECO:0008006" key="4">
    <source>
        <dbReference type="Google" id="ProtNLM"/>
    </source>
</evidence>
<sequence>MASLIQPYVDKENATSMGGGVRKGRLQSFGQRHAVGKTFGSENVQTPRQVLGNISNDPNAVRSTAKSIGQKANIQQSIKKPALMKNPQGLSMRKSSSNTPGQPLLQKKKMTKIAPPAPIFKVPPSLLKDNLPPIEQMHIFEDKEIPDCIPAEHCLSAHLGKFLPIGRPPVRKMTLLNEPSPDFSNLTLENTVRPIFEDDAVQLPPMKDFDACLNLPPVETQDFMNINNIKLWDD</sequence>
<feature type="region of interest" description="Disordered" evidence="1">
    <location>
        <begin position="1"/>
        <end position="21"/>
    </location>
</feature>